<dbReference type="Proteomes" id="UP001152795">
    <property type="component" value="Unassembled WGS sequence"/>
</dbReference>
<dbReference type="OrthoDB" id="9436533at2759"/>
<keyword evidence="3" id="KW-0472">Membrane</keyword>
<proteinExistence type="inferred from homology"/>
<dbReference type="AlphaFoldDB" id="A0A6S7FDW9"/>
<evidence type="ECO:0000313" key="6">
    <source>
        <dbReference type="Proteomes" id="UP001152795"/>
    </source>
</evidence>
<dbReference type="PANTHER" id="PTHR15207">
    <property type="entry name" value="NONSYNDROMIC HEARING IMPAIRMENT PROTEIN"/>
    <property type="match status" value="1"/>
</dbReference>
<comment type="subcellular location">
    <subcellularLocation>
        <location evidence="1">Endomembrane system</location>
    </subcellularLocation>
</comment>
<evidence type="ECO:0000259" key="4">
    <source>
        <dbReference type="Pfam" id="PF04598"/>
    </source>
</evidence>
<reference evidence="5" key="1">
    <citation type="submission" date="2020-04" db="EMBL/GenBank/DDBJ databases">
        <authorList>
            <person name="Alioto T."/>
            <person name="Alioto T."/>
            <person name="Gomez Garrido J."/>
        </authorList>
    </citation>
    <scope>NUCLEOTIDE SEQUENCE</scope>
    <source>
        <strain evidence="5">A484AB</strain>
    </source>
</reference>
<dbReference type="InterPro" id="IPR042377">
    <property type="entry name" value="GSDME"/>
</dbReference>
<evidence type="ECO:0000256" key="2">
    <source>
        <dbReference type="ARBA" id="ARBA00009279"/>
    </source>
</evidence>
<comment type="similarity">
    <text evidence="2">Belongs to the gasdermin family.</text>
</comment>
<organism evidence="5 6">
    <name type="scientific">Paramuricea clavata</name>
    <name type="common">Red gorgonian</name>
    <name type="synonym">Violescent sea-whip</name>
    <dbReference type="NCBI Taxonomy" id="317549"/>
    <lineage>
        <taxon>Eukaryota</taxon>
        <taxon>Metazoa</taxon>
        <taxon>Cnidaria</taxon>
        <taxon>Anthozoa</taxon>
        <taxon>Octocorallia</taxon>
        <taxon>Malacalcyonacea</taxon>
        <taxon>Plexauridae</taxon>
        <taxon>Paramuricea</taxon>
    </lineage>
</organism>
<name>A0A6S7FDW9_PARCT</name>
<accession>A0A6S7FDW9</accession>
<feature type="domain" description="Gasdermin pore forming" evidence="4">
    <location>
        <begin position="4"/>
        <end position="164"/>
    </location>
</feature>
<evidence type="ECO:0000256" key="1">
    <source>
        <dbReference type="ARBA" id="ARBA00004308"/>
    </source>
</evidence>
<sequence>MSLFDASVNQVVKDVSDKTLVAVPNRCSADYCKIFSLIERKTRPWHLPWKSEYKYIPTELTLNDVLIEPVDVKNLQSSSVLFQNYSSTPSFHKAGKIGGKIAEEFDVDVSVNETMQVSLKLGNVMKQEVLWQKLYDAVNGKMVKTDHPLLKAIKSCKKRSLFLIGMVVTSGLSSEILDEDMNFGVESVQEALSGLLTNEVSNDLITMLRKILKNKPTCAFKLNVVVENAIDTLQGEDVTCKITVQHLQKLFSEDCSTDCFKFLVKAGFQIDKEKNKLVYPEKLDLLKSLYVLLDCLSEMSNVQIQTLTDCDISHRNDIMLPIQKVIQSTDVNKNNIEFSEVFADDHPVARFLKSVGLNLVRSDSSVHVEYLPKCQSVLQLRSSLVAVHGMCAV</sequence>
<dbReference type="PANTHER" id="PTHR15207:SF3">
    <property type="entry name" value="DEAFNESS, AUTOSOMAL DOMINANT 5-RELATED"/>
    <property type="match status" value="1"/>
</dbReference>
<protein>
    <recommendedName>
        <fullName evidence="4">Gasdermin pore forming domain-containing protein</fullName>
    </recommendedName>
</protein>
<dbReference type="GO" id="GO:0005737">
    <property type="term" value="C:cytoplasm"/>
    <property type="evidence" value="ECO:0007669"/>
    <property type="project" value="TreeGrafter"/>
</dbReference>
<gene>
    <name evidence="5" type="ORF">PACLA_8A083534</name>
</gene>
<dbReference type="GO" id="GO:0012501">
    <property type="term" value="P:programmed cell death"/>
    <property type="evidence" value="ECO:0007669"/>
    <property type="project" value="InterPro"/>
</dbReference>
<evidence type="ECO:0000313" key="5">
    <source>
        <dbReference type="EMBL" id="CAB3977504.1"/>
    </source>
</evidence>
<dbReference type="Pfam" id="PF04598">
    <property type="entry name" value="Gasdermin"/>
    <property type="match status" value="1"/>
</dbReference>
<dbReference type="GO" id="GO:0012505">
    <property type="term" value="C:endomembrane system"/>
    <property type="evidence" value="ECO:0007669"/>
    <property type="project" value="UniProtKB-SubCell"/>
</dbReference>
<dbReference type="EMBL" id="CACRXK020000051">
    <property type="protein sequence ID" value="CAB3977504.1"/>
    <property type="molecule type" value="Genomic_DNA"/>
</dbReference>
<keyword evidence="6" id="KW-1185">Reference proteome</keyword>
<evidence type="ECO:0000256" key="3">
    <source>
        <dbReference type="ARBA" id="ARBA00023136"/>
    </source>
</evidence>
<dbReference type="InterPro" id="IPR040460">
    <property type="entry name" value="Gasdermin_pore"/>
</dbReference>
<comment type="caution">
    <text evidence="5">The sequence shown here is derived from an EMBL/GenBank/DDBJ whole genome shotgun (WGS) entry which is preliminary data.</text>
</comment>